<evidence type="ECO:0000256" key="2">
    <source>
        <dbReference type="ARBA" id="ARBA00009277"/>
    </source>
</evidence>
<evidence type="ECO:0000256" key="5">
    <source>
        <dbReference type="ARBA" id="ARBA00023172"/>
    </source>
</evidence>
<dbReference type="InterPro" id="IPR001584">
    <property type="entry name" value="Integrase_cat-core"/>
</dbReference>
<dbReference type="GO" id="GO:0006310">
    <property type="term" value="P:DNA recombination"/>
    <property type="evidence" value="ECO:0007669"/>
    <property type="project" value="UniProtKB-KW"/>
</dbReference>
<keyword evidence="5" id="KW-0233">DNA recombination</keyword>
<evidence type="ECO:0000256" key="1">
    <source>
        <dbReference type="ARBA" id="ARBA00002286"/>
    </source>
</evidence>
<dbReference type="InterPro" id="IPR036397">
    <property type="entry name" value="RNaseH_sf"/>
</dbReference>
<dbReference type="GO" id="GO:0003677">
    <property type="term" value="F:DNA binding"/>
    <property type="evidence" value="ECO:0007669"/>
    <property type="project" value="UniProtKB-KW"/>
</dbReference>
<evidence type="ECO:0000313" key="16">
    <source>
        <dbReference type="Proteomes" id="UP000195077"/>
    </source>
</evidence>
<feature type="domain" description="Integrase catalytic" evidence="7">
    <location>
        <begin position="126"/>
        <end position="315"/>
    </location>
</feature>
<dbReference type="PROSITE" id="PS50994">
    <property type="entry name" value="INTEGRASE"/>
    <property type="match status" value="1"/>
</dbReference>
<evidence type="ECO:0000259" key="6">
    <source>
        <dbReference type="PROSITE" id="PS50531"/>
    </source>
</evidence>
<dbReference type="NCBIfam" id="NF033546">
    <property type="entry name" value="transpos_IS21"/>
    <property type="match status" value="1"/>
</dbReference>
<evidence type="ECO:0000313" key="11">
    <source>
        <dbReference type="EMBL" id="OUA27724.1"/>
    </source>
</evidence>
<comment type="caution">
    <text evidence="14">The sequence shown here is derived from an EMBL/GenBank/DDBJ whole genome shotgun (WGS) entry which is preliminary data.</text>
</comment>
<dbReference type="PROSITE" id="PS50531">
    <property type="entry name" value="HTH_IS21"/>
    <property type="match status" value="1"/>
</dbReference>
<protein>
    <recommendedName>
        <fullName evidence="17">IS21 family transposase</fullName>
    </recommendedName>
</protein>
<dbReference type="EMBL" id="NFEN01000118">
    <property type="protein sequence ID" value="OUA20886.1"/>
    <property type="molecule type" value="Genomic_DNA"/>
</dbReference>
<accession>A0A9X6KRU8</accession>
<proteinExistence type="inferred from homology"/>
<evidence type="ECO:0000313" key="8">
    <source>
        <dbReference type="EMBL" id="OUA13399.1"/>
    </source>
</evidence>
<dbReference type="Pfam" id="PF22483">
    <property type="entry name" value="Mu-transpos_C_2"/>
    <property type="match status" value="1"/>
</dbReference>
<reference evidence="14 16" key="1">
    <citation type="submission" date="2016-10" db="EMBL/GenBank/DDBJ databases">
        <title>Comparative genomics of Bacillus thuringiensis reveals a path to pathogens against multiple invertebrate hosts.</title>
        <authorList>
            <person name="Zheng J."/>
            <person name="Gao Q."/>
            <person name="Liu H."/>
            <person name="Peng D."/>
            <person name="Ruan L."/>
            <person name="Sun M."/>
        </authorList>
    </citation>
    <scope>NUCLEOTIDE SEQUENCE [LARGE SCALE GENOMIC DNA]</scope>
    <source>
        <strain evidence="14">I13</strain>
    </source>
</reference>
<dbReference type="EMBL" id="NFEN01000247">
    <property type="protein sequence ID" value="OUA13399.1"/>
    <property type="molecule type" value="Genomic_DNA"/>
</dbReference>
<evidence type="ECO:0000259" key="7">
    <source>
        <dbReference type="PROSITE" id="PS50994"/>
    </source>
</evidence>
<dbReference type="EMBL" id="NFEN01000053">
    <property type="protein sequence ID" value="OUA27826.1"/>
    <property type="molecule type" value="Genomic_DNA"/>
</dbReference>
<dbReference type="EMBL" id="NFEN01000052">
    <property type="protein sequence ID" value="OUA27938.1"/>
    <property type="molecule type" value="Genomic_DNA"/>
</dbReference>
<keyword evidence="4" id="KW-0238">DNA-binding</keyword>
<evidence type="ECO:0000313" key="15">
    <source>
        <dbReference type="EMBL" id="OUA29926.1"/>
    </source>
</evidence>
<dbReference type="AlphaFoldDB" id="A0A9X6KRU8"/>
<evidence type="ECO:0000256" key="3">
    <source>
        <dbReference type="ARBA" id="ARBA00022578"/>
    </source>
</evidence>
<dbReference type="Proteomes" id="UP000195077">
    <property type="component" value="Unassembled WGS sequence"/>
</dbReference>
<dbReference type="EMBL" id="NFEN01000051">
    <property type="protein sequence ID" value="OUA28132.1"/>
    <property type="molecule type" value="Genomic_DNA"/>
</dbReference>
<dbReference type="EMBL" id="NFEN01000054">
    <property type="protein sequence ID" value="OUA27724.1"/>
    <property type="molecule type" value="Genomic_DNA"/>
</dbReference>
<dbReference type="RefSeq" id="WP_021727481.1">
    <property type="nucleotide sequence ID" value="NZ_CP059975.1"/>
</dbReference>
<evidence type="ECO:0000313" key="9">
    <source>
        <dbReference type="EMBL" id="OUA20886.1"/>
    </source>
</evidence>
<evidence type="ECO:0008006" key="17">
    <source>
        <dbReference type="Google" id="ProtNLM"/>
    </source>
</evidence>
<organism evidence="14 16">
    <name type="scientific">Bacillus thuringiensis</name>
    <dbReference type="NCBI Taxonomy" id="1428"/>
    <lineage>
        <taxon>Bacteria</taxon>
        <taxon>Bacillati</taxon>
        <taxon>Bacillota</taxon>
        <taxon>Bacilli</taxon>
        <taxon>Bacillales</taxon>
        <taxon>Bacillaceae</taxon>
        <taxon>Bacillus</taxon>
        <taxon>Bacillus cereus group</taxon>
    </lineage>
</organism>
<name>A0A9X6KRU8_BACTU</name>
<dbReference type="InterPro" id="IPR054353">
    <property type="entry name" value="IstA-like_C"/>
</dbReference>
<dbReference type="InterPro" id="IPR012337">
    <property type="entry name" value="RNaseH-like_sf"/>
</dbReference>
<dbReference type="PANTHER" id="PTHR35004">
    <property type="entry name" value="TRANSPOSASE RV3428C-RELATED"/>
    <property type="match status" value="1"/>
</dbReference>
<evidence type="ECO:0000313" key="14">
    <source>
        <dbReference type="EMBL" id="OUA28132.1"/>
    </source>
</evidence>
<evidence type="ECO:0000313" key="10">
    <source>
        <dbReference type="EMBL" id="OUA27542.1"/>
    </source>
</evidence>
<dbReference type="GO" id="GO:0015074">
    <property type="term" value="P:DNA integration"/>
    <property type="evidence" value="ECO:0007669"/>
    <property type="project" value="InterPro"/>
</dbReference>
<gene>
    <name evidence="15" type="ORF">BK775_06725</name>
    <name evidence="14" type="ORF">BK775_11090</name>
    <name evidence="13" type="ORF">BK775_11195</name>
    <name evidence="12" type="ORF">BK775_11675</name>
    <name evidence="11" type="ORF">BK775_11720</name>
    <name evidence="10" type="ORF">BK775_11885</name>
    <name evidence="9" type="ORF">BK775_22990</name>
    <name evidence="8" type="ORF">BK775_36695</name>
</gene>
<dbReference type="SUPFAM" id="SSF53098">
    <property type="entry name" value="Ribonuclease H-like"/>
    <property type="match status" value="1"/>
</dbReference>
<evidence type="ECO:0000256" key="4">
    <source>
        <dbReference type="ARBA" id="ARBA00023125"/>
    </source>
</evidence>
<feature type="domain" description="HTH IS21-type" evidence="6">
    <location>
        <begin position="6"/>
        <end position="69"/>
    </location>
</feature>
<dbReference type="InterPro" id="IPR017894">
    <property type="entry name" value="HTH_IS21_transposase_type"/>
</dbReference>
<comment type="function">
    <text evidence="1">Involved in the transposition of the insertion sequence.</text>
</comment>
<sequence>MLTMIQQHHIKYLHQYKGMSLRAISKETGHSFQTVQKYAYLENPNTVPTSRKVHGSKLDPYKVQIDQWLKEDKKVPVKQRHTGARVYKRLIEIYGGDLSVSIRTVQYYVSRKKKELYQSCEGYLPLQHSPGEAQADFGHLVYLDEKGIETKGSYLAVSFPYSNASYVQVLPAQNQECLLQGLKQIFEYTAGVPHQIWFDNLSAAVTSIPKKGERILTEQFQKFSCHYNFQHVFCNPNSGHEKGHVENKVGYIRRNFFVPIPSIPDLEAYNQELLQRCDHDMNRRHYRKKEHIDKLFQVDHQAFIPLPQVAFDVHRLQKAKADKYGKVRYAKNIYSTAPEFAQREVWLKVTYKQIEILNENYQKIVSHPRLYGEGLESMKWIPYLKLMVQRPKSIQNLAFYEELPHPWKEYLTQTAEKKRAIHVLSQMIHEDGDASIATEALIQTLQGGCQDSDSILTTWYRLNGKLPKCVDVPVPSELEQKVVFEIDFKRYDKLMVDDAT</sequence>
<dbReference type="EMBL" id="NFEN01000055">
    <property type="protein sequence ID" value="OUA27542.1"/>
    <property type="molecule type" value="Genomic_DNA"/>
</dbReference>
<keyword evidence="3" id="KW-0815">Transposition</keyword>
<evidence type="ECO:0000313" key="13">
    <source>
        <dbReference type="EMBL" id="OUA27938.1"/>
    </source>
</evidence>
<dbReference type="EMBL" id="NFEN01000036">
    <property type="protein sequence ID" value="OUA29926.1"/>
    <property type="molecule type" value="Genomic_DNA"/>
</dbReference>
<evidence type="ECO:0000313" key="12">
    <source>
        <dbReference type="EMBL" id="OUA27826.1"/>
    </source>
</evidence>
<comment type="similarity">
    <text evidence="2">Belongs to the transposase IS21/IS408/IS1162 family.</text>
</comment>
<dbReference type="PANTHER" id="PTHR35004:SF7">
    <property type="entry name" value="INTEGRASE PROTEIN"/>
    <property type="match status" value="1"/>
</dbReference>
<dbReference type="Gene3D" id="3.30.420.10">
    <property type="entry name" value="Ribonuclease H-like superfamily/Ribonuclease H"/>
    <property type="match status" value="1"/>
</dbReference>
<dbReference type="GO" id="GO:0032196">
    <property type="term" value="P:transposition"/>
    <property type="evidence" value="ECO:0007669"/>
    <property type="project" value="UniProtKB-KW"/>
</dbReference>